<proteinExistence type="predicted"/>
<feature type="compositionally biased region" description="Basic and acidic residues" evidence="1">
    <location>
        <begin position="324"/>
        <end position="354"/>
    </location>
</feature>
<feature type="compositionally biased region" description="Basic and acidic residues" evidence="1">
    <location>
        <begin position="374"/>
        <end position="390"/>
    </location>
</feature>
<dbReference type="SUPFAM" id="SSF56808">
    <property type="entry name" value="Ribosomal protein L1"/>
    <property type="match status" value="1"/>
</dbReference>
<gene>
    <name evidence="2" type="ORF">G7Y89_g13779</name>
</gene>
<organism evidence="2 3">
    <name type="scientific">Cudoniella acicularis</name>
    <dbReference type="NCBI Taxonomy" id="354080"/>
    <lineage>
        <taxon>Eukaryota</taxon>
        <taxon>Fungi</taxon>
        <taxon>Dikarya</taxon>
        <taxon>Ascomycota</taxon>
        <taxon>Pezizomycotina</taxon>
        <taxon>Leotiomycetes</taxon>
        <taxon>Helotiales</taxon>
        <taxon>Tricladiaceae</taxon>
        <taxon>Cudoniella</taxon>
    </lineage>
</organism>
<dbReference type="Gene3D" id="3.40.50.790">
    <property type="match status" value="1"/>
</dbReference>
<evidence type="ECO:0008006" key="4">
    <source>
        <dbReference type="Google" id="ProtNLM"/>
    </source>
</evidence>
<dbReference type="AlphaFoldDB" id="A0A8H4R6A0"/>
<feature type="compositionally biased region" description="Basic residues" evidence="1">
    <location>
        <begin position="391"/>
        <end position="404"/>
    </location>
</feature>
<evidence type="ECO:0000313" key="2">
    <source>
        <dbReference type="EMBL" id="KAF4624394.1"/>
    </source>
</evidence>
<dbReference type="OrthoDB" id="10251727at2759"/>
<evidence type="ECO:0000313" key="3">
    <source>
        <dbReference type="Proteomes" id="UP000566819"/>
    </source>
</evidence>
<feature type="region of interest" description="Disordered" evidence="1">
    <location>
        <begin position="319"/>
        <end position="354"/>
    </location>
</feature>
<sequence>MASTSTVLTTKVENGSPYQLNDAQVLKASKALLKHLSSAETEAVKSEEKKSLLADADDEENFDPIWLILSTKKHIVDKKRLKPARIATPHSLNSSPSSTICLITSDPQRTYKDIVTSPAFPAELSSRINRVVGITKIKKKWTQYEAQRKLKAESDIFLADDRIIVGLPKLLGKTLYKGTSKRPLPINIAAAAPRADGKRVTRTKGDEPRDAASPKAIAKEIEKALEGTLVHLSPSASTSVKIGYANWDAQKLAENVEAVANALIEKHVPQKWRGVKGLHIKGEHSAALPIWLADELWVDEKDVLNEDQAQEIAQANVGKKRKAIDRGDDEKKRKGIEPAGEQKMEKFKAKKQKLVESNDDKLDKEIALRKETLKRQKEEAAKDVVDEVPKSTKKAKKGKRAVKA</sequence>
<keyword evidence="3" id="KW-1185">Reference proteome</keyword>
<reference evidence="2 3" key="1">
    <citation type="submission" date="2020-03" db="EMBL/GenBank/DDBJ databases">
        <title>Draft Genome Sequence of Cudoniella acicularis.</title>
        <authorList>
            <person name="Buettner E."/>
            <person name="Kellner H."/>
        </authorList>
    </citation>
    <scope>NUCLEOTIDE SEQUENCE [LARGE SCALE GENOMIC DNA]</scope>
    <source>
        <strain evidence="2 3">DSM 108380</strain>
    </source>
</reference>
<name>A0A8H4R6A0_9HELO</name>
<comment type="caution">
    <text evidence="2">The sequence shown here is derived from an EMBL/GenBank/DDBJ whole genome shotgun (WGS) entry which is preliminary data.</text>
</comment>
<evidence type="ECO:0000256" key="1">
    <source>
        <dbReference type="SAM" id="MobiDB-lite"/>
    </source>
</evidence>
<dbReference type="InterPro" id="IPR016095">
    <property type="entry name" value="Ribosomal_uL1_3-a/b-sand"/>
</dbReference>
<protein>
    <recommendedName>
        <fullName evidence="4">Ribosomal protein L1</fullName>
    </recommendedName>
</protein>
<dbReference type="Pfam" id="PF00687">
    <property type="entry name" value="Ribosomal_L1"/>
    <property type="match status" value="1"/>
</dbReference>
<dbReference type="CDD" id="cd00403">
    <property type="entry name" value="Ribosomal_L1"/>
    <property type="match status" value="1"/>
</dbReference>
<dbReference type="Proteomes" id="UP000566819">
    <property type="component" value="Unassembled WGS sequence"/>
</dbReference>
<feature type="region of interest" description="Disordered" evidence="1">
    <location>
        <begin position="374"/>
        <end position="404"/>
    </location>
</feature>
<dbReference type="InterPro" id="IPR028364">
    <property type="entry name" value="Ribosomal_uL1/biogenesis"/>
</dbReference>
<dbReference type="InterPro" id="IPR023674">
    <property type="entry name" value="Ribosomal_uL1-like"/>
</dbReference>
<accession>A0A8H4R6A0</accession>
<dbReference type="EMBL" id="JAAMPI010001668">
    <property type="protein sequence ID" value="KAF4624394.1"/>
    <property type="molecule type" value="Genomic_DNA"/>
</dbReference>